<comment type="caution">
    <text evidence="2">The sequence shown here is derived from an EMBL/GenBank/DDBJ whole genome shotgun (WGS) entry which is preliminary data.</text>
</comment>
<reference evidence="2 3" key="1">
    <citation type="submission" date="2017-02" db="EMBL/GenBank/DDBJ databases">
        <title>Draft genome of Saccharomonospora sp. 154.</title>
        <authorList>
            <person name="Alonso-Carmona G.S."/>
            <person name="De La Haba R."/>
            <person name="Vera-Gargallo B."/>
            <person name="Sandoval-Trujillo A.H."/>
            <person name="Ramirez-Duran N."/>
            <person name="Ventosa A."/>
        </authorList>
    </citation>
    <scope>NUCLEOTIDE SEQUENCE [LARGE SCALE GENOMIC DNA]</scope>
    <source>
        <strain evidence="2 3">LRS4.154</strain>
    </source>
</reference>
<keyword evidence="2" id="KW-0808">Transferase</keyword>
<dbReference type="InterPro" id="IPR016181">
    <property type="entry name" value="Acyl_CoA_acyltransferase"/>
</dbReference>
<accession>A0A1V9A5J6</accession>
<dbReference type="PANTHER" id="PTHR43415">
    <property type="entry name" value="SPERMIDINE N(1)-ACETYLTRANSFERASE"/>
    <property type="match status" value="1"/>
</dbReference>
<evidence type="ECO:0000313" key="2">
    <source>
        <dbReference type="EMBL" id="OQO92415.1"/>
    </source>
</evidence>
<dbReference type="SUPFAM" id="SSF55729">
    <property type="entry name" value="Acyl-CoA N-acyltransferases (Nat)"/>
    <property type="match status" value="1"/>
</dbReference>
<proteinExistence type="predicted"/>
<dbReference type="STRING" id="1962155.B1813_09440"/>
<dbReference type="PROSITE" id="PS51186">
    <property type="entry name" value="GNAT"/>
    <property type="match status" value="1"/>
</dbReference>
<dbReference type="Pfam" id="PF13302">
    <property type="entry name" value="Acetyltransf_3"/>
    <property type="match status" value="1"/>
</dbReference>
<dbReference type="PANTHER" id="PTHR43415:SF3">
    <property type="entry name" value="GNAT-FAMILY ACETYLTRANSFERASE"/>
    <property type="match status" value="1"/>
</dbReference>
<evidence type="ECO:0000313" key="3">
    <source>
        <dbReference type="Proteomes" id="UP000192591"/>
    </source>
</evidence>
<dbReference type="Proteomes" id="UP000192591">
    <property type="component" value="Unassembled WGS sequence"/>
</dbReference>
<dbReference type="EMBL" id="MWIH01000005">
    <property type="protein sequence ID" value="OQO92415.1"/>
    <property type="molecule type" value="Genomic_DNA"/>
</dbReference>
<gene>
    <name evidence="2" type="ORF">B1813_09440</name>
</gene>
<dbReference type="GO" id="GO:0016747">
    <property type="term" value="F:acyltransferase activity, transferring groups other than amino-acyl groups"/>
    <property type="evidence" value="ECO:0007669"/>
    <property type="project" value="InterPro"/>
</dbReference>
<evidence type="ECO:0000259" key="1">
    <source>
        <dbReference type="PROSITE" id="PS51186"/>
    </source>
</evidence>
<dbReference type="InterPro" id="IPR000182">
    <property type="entry name" value="GNAT_dom"/>
</dbReference>
<keyword evidence="3" id="KW-1185">Reference proteome</keyword>
<name>A0A1V9A5J6_SACPI</name>
<dbReference type="RefSeq" id="WP_081191480.1">
    <property type="nucleotide sequence ID" value="NZ_MWIH01000005.1"/>
</dbReference>
<sequence>MHLSFADKPTMPGSAVVLRPVSVTDVPGLLTMLADPEVQRLTGTHRALESGREREQAEWWYATRADHDDRLDLAITARESGEYLGEVVLSELDTHNRSCAFRIALAGSRHLGRGYGTEATRLVLAHAFDTVGLHRIELEVFAFNPRAIHVYEKAGFRWEGTRRQALRWDDEWIDAYVMAVLAHEWRALP</sequence>
<feature type="domain" description="N-acetyltransferase" evidence="1">
    <location>
        <begin position="16"/>
        <end position="183"/>
    </location>
</feature>
<dbReference type="AlphaFoldDB" id="A0A1V9A5J6"/>
<organism evidence="2 3">
    <name type="scientific">Saccharomonospora piscinae</name>
    <dbReference type="NCBI Taxonomy" id="687388"/>
    <lineage>
        <taxon>Bacteria</taxon>
        <taxon>Bacillati</taxon>
        <taxon>Actinomycetota</taxon>
        <taxon>Actinomycetes</taxon>
        <taxon>Pseudonocardiales</taxon>
        <taxon>Pseudonocardiaceae</taxon>
        <taxon>Saccharomonospora</taxon>
    </lineage>
</organism>
<protein>
    <submittedName>
        <fullName evidence="2">GNAT family N-acetyltransferase</fullName>
    </submittedName>
</protein>
<dbReference type="Gene3D" id="3.40.630.30">
    <property type="match status" value="1"/>
</dbReference>